<evidence type="ECO:0000313" key="3">
    <source>
        <dbReference type="EMBL" id="CAF4043766.1"/>
    </source>
</evidence>
<dbReference type="Proteomes" id="UP000663881">
    <property type="component" value="Unassembled WGS sequence"/>
</dbReference>
<protein>
    <submittedName>
        <fullName evidence="3">Uncharacterized protein</fullName>
    </submittedName>
</protein>
<accession>A0A819QZW8</accession>
<evidence type="ECO:0000313" key="4">
    <source>
        <dbReference type="Proteomes" id="UP000663881"/>
    </source>
</evidence>
<name>A0A819QZW8_9BILA</name>
<organism evidence="3 4">
    <name type="scientific">Adineta steineri</name>
    <dbReference type="NCBI Taxonomy" id="433720"/>
    <lineage>
        <taxon>Eukaryota</taxon>
        <taxon>Metazoa</taxon>
        <taxon>Spiralia</taxon>
        <taxon>Gnathifera</taxon>
        <taxon>Rotifera</taxon>
        <taxon>Eurotatoria</taxon>
        <taxon>Bdelloidea</taxon>
        <taxon>Adinetida</taxon>
        <taxon>Adinetidae</taxon>
        <taxon>Adineta</taxon>
    </lineage>
</organism>
<dbReference type="EMBL" id="CAJOAY010003866">
    <property type="protein sequence ID" value="CAF4043766.1"/>
    <property type="molecule type" value="Genomic_DNA"/>
</dbReference>
<dbReference type="OrthoDB" id="10034966at2759"/>
<gene>
    <name evidence="3" type="ORF">OKA104_LOCUS32346</name>
    <name evidence="2" type="ORF">VCS650_LOCUS31862</name>
</gene>
<evidence type="ECO:0000256" key="1">
    <source>
        <dbReference type="SAM" id="MobiDB-lite"/>
    </source>
</evidence>
<evidence type="ECO:0000313" key="2">
    <source>
        <dbReference type="EMBL" id="CAF1315941.1"/>
    </source>
</evidence>
<proteinExistence type="predicted"/>
<dbReference type="Proteomes" id="UP000663891">
    <property type="component" value="Unassembled WGS sequence"/>
</dbReference>
<reference evidence="3" key="1">
    <citation type="submission" date="2021-02" db="EMBL/GenBank/DDBJ databases">
        <authorList>
            <person name="Nowell W R."/>
        </authorList>
    </citation>
    <scope>NUCLEOTIDE SEQUENCE</scope>
</reference>
<dbReference type="AlphaFoldDB" id="A0A819QZW8"/>
<comment type="caution">
    <text evidence="3">The sequence shown here is derived from an EMBL/GenBank/DDBJ whole genome shotgun (WGS) entry which is preliminary data.</text>
</comment>
<feature type="region of interest" description="Disordered" evidence="1">
    <location>
        <begin position="86"/>
        <end position="105"/>
    </location>
</feature>
<sequence>MSAYVNHHRDLHSHSRNIRLICSCGGSFGSLRSLQTHWWRFHNEEKGNNDNDIEFNELEESAQEDLSCLINQEAVQDLDFQMERNNLSDENKSPNSTSETGGVNDEEQLELFEKRVLFMLLTLQSVFYTPETAINYVVESLTELFLAISTKHLTLTKKQDIKIVNYTYVPFLISLEKYLRLPEVQADLHRATTIYDPNCIQDVHDGTFARNHSDFQNPIYLKIELNSDDLTITNLISHRAHSIFFFYWSLLNGVLPNHLNAFLDFCVNKGYFRLEQFCLEVNNFPYCEGELSSKPHLGLAFGDLKKQNNLGMPLTSMQTYNLFINLPFILKKLLQSSNFIQYRAILICVDILSICFATNITNNTHLQLSNFIKVHNELFRQLYPGKMKFKFHFMTHFPEMMKNFGPLAYTSCLATERKHQFFKGNKVRNLKNPSLMLARRHELWISVKDHVQNGSLSPNALSDIPYGHLDDRQTINDGQIQFVILNMPNLTFKPLSTLKTFISHGQKYSHGTILNLSTDYFPDLPIVGKIRWILYDGKNCAFICEMYKVKGYVQELRAFEVEEISGASLRIYLISR</sequence>
<dbReference type="EMBL" id="CAJNON010000558">
    <property type="protein sequence ID" value="CAF1315941.1"/>
    <property type="molecule type" value="Genomic_DNA"/>
</dbReference>